<proteinExistence type="predicted"/>
<accession>A0AC61Y4E8</accession>
<dbReference type="Proteomes" id="UP000356253">
    <property type="component" value="Unassembled WGS sequence"/>
</dbReference>
<protein>
    <submittedName>
        <fullName evidence="1">Uncharacterized protein</fullName>
    </submittedName>
</protein>
<evidence type="ECO:0000313" key="1">
    <source>
        <dbReference type="EMBL" id="VVU99034.1"/>
    </source>
</evidence>
<evidence type="ECO:0000313" key="2">
    <source>
        <dbReference type="Proteomes" id="UP000356253"/>
    </source>
</evidence>
<name>A0AC61Y4E8_9FLAO</name>
<dbReference type="EMBL" id="CABVMM010000001">
    <property type="protein sequence ID" value="VVU99034.1"/>
    <property type="molecule type" value="Genomic_DNA"/>
</dbReference>
<reference evidence="1" key="1">
    <citation type="submission" date="2019-09" db="EMBL/GenBank/DDBJ databases">
        <authorList>
            <person name="Rodrigo-Torres L."/>
            <person name="Arahal R. D."/>
            <person name="Lucena T."/>
        </authorList>
    </citation>
    <scope>NUCLEOTIDE SEQUENCE</scope>
    <source>
        <strain evidence="1">ISS653</strain>
    </source>
</reference>
<gene>
    <name evidence="1" type="ORF">FVB9532_00284</name>
</gene>
<comment type="caution">
    <text evidence="1">The sequence shown here is derived from an EMBL/GenBank/DDBJ whole genome shotgun (WGS) entry which is preliminary data.</text>
</comment>
<organism evidence="1 2">
    <name type="scientific">Mesonia oceanica</name>
    <dbReference type="NCBI Taxonomy" id="2687242"/>
    <lineage>
        <taxon>Bacteria</taxon>
        <taxon>Pseudomonadati</taxon>
        <taxon>Bacteroidota</taxon>
        <taxon>Flavobacteriia</taxon>
        <taxon>Flavobacteriales</taxon>
        <taxon>Flavobacteriaceae</taxon>
        <taxon>Mesonia</taxon>
    </lineage>
</organism>
<keyword evidence="2" id="KW-1185">Reference proteome</keyword>
<sequence>MKIKVGLLLILLISSCSHKQNENQLLKRVKEEYAKSIKLKVDKIRFSIEKDSFRDKKIYRISGWTKNQTNSDEWILAVCRNKKHKIIRHTAFMPLDSLKPLKSFQCSK</sequence>